<accession>A0A6L6WG36</accession>
<dbReference type="PRINTS" id="PR00455">
    <property type="entry name" value="HTHTETR"/>
</dbReference>
<dbReference type="SUPFAM" id="SSF46689">
    <property type="entry name" value="Homeodomain-like"/>
    <property type="match status" value="1"/>
</dbReference>
<organism evidence="6 7">
    <name type="scientific">Parasedimentitalea huanghaiensis</name>
    <dbReference type="NCBI Taxonomy" id="2682100"/>
    <lineage>
        <taxon>Bacteria</taxon>
        <taxon>Pseudomonadati</taxon>
        <taxon>Pseudomonadota</taxon>
        <taxon>Alphaproteobacteria</taxon>
        <taxon>Rhodobacterales</taxon>
        <taxon>Paracoccaceae</taxon>
        <taxon>Parasedimentitalea</taxon>
    </lineage>
</organism>
<evidence type="ECO:0000256" key="1">
    <source>
        <dbReference type="ARBA" id="ARBA00023015"/>
    </source>
</evidence>
<dbReference type="SUPFAM" id="SSF48498">
    <property type="entry name" value="Tetracyclin repressor-like, C-terminal domain"/>
    <property type="match status" value="1"/>
</dbReference>
<evidence type="ECO:0000256" key="2">
    <source>
        <dbReference type="ARBA" id="ARBA00023125"/>
    </source>
</evidence>
<dbReference type="AlphaFoldDB" id="A0A6L6WG36"/>
<dbReference type="Gene3D" id="1.10.357.10">
    <property type="entry name" value="Tetracycline Repressor, domain 2"/>
    <property type="match status" value="1"/>
</dbReference>
<keyword evidence="3" id="KW-0804">Transcription</keyword>
<dbReference type="InterPro" id="IPR011075">
    <property type="entry name" value="TetR_C"/>
</dbReference>
<evidence type="ECO:0000256" key="4">
    <source>
        <dbReference type="PROSITE-ProRule" id="PRU00335"/>
    </source>
</evidence>
<dbReference type="EMBL" id="WQLV01000007">
    <property type="protein sequence ID" value="MVO16756.1"/>
    <property type="molecule type" value="Genomic_DNA"/>
</dbReference>
<evidence type="ECO:0000313" key="7">
    <source>
        <dbReference type="Proteomes" id="UP000478892"/>
    </source>
</evidence>
<dbReference type="Pfam" id="PF16925">
    <property type="entry name" value="TetR_C_13"/>
    <property type="match status" value="1"/>
</dbReference>
<name>A0A6L6WG36_9RHOB</name>
<comment type="caution">
    <text evidence="6">The sequence shown here is derived from an EMBL/GenBank/DDBJ whole genome shotgun (WGS) entry which is preliminary data.</text>
</comment>
<reference evidence="6 7" key="1">
    <citation type="submission" date="2019-12" db="EMBL/GenBank/DDBJ databases">
        <authorList>
            <person name="Zhang Y.-J."/>
        </authorList>
    </citation>
    <scope>NUCLEOTIDE SEQUENCE [LARGE SCALE GENOMIC DNA]</scope>
    <source>
        <strain evidence="6 7">CY05</strain>
    </source>
</reference>
<dbReference type="Pfam" id="PF00440">
    <property type="entry name" value="TetR_N"/>
    <property type="match status" value="1"/>
</dbReference>
<evidence type="ECO:0000259" key="5">
    <source>
        <dbReference type="PROSITE" id="PS50977"/>
    </source>
</evidence>
<evidence type="ECO:0000313" key="6">
    <source>
        <dbReference type="EMBL" id="MVO16756.1"/>
    </source>
</evidence>
<proteinExistence type="predicted"/>
<dbReference type="PROSITE" id="PS50977">
    <property type="entry name" value="HTH_TETR_2"/>
    <property type="match status" value="1"/>
</dbReference>
<dbReference type="InterPro" id="IPR009057">
    <property type="entry name" value="Homeodomain-like_sf"/>
</dbReference>
<feature type="DNA-binding region" description="H-T-H motif" evidence="4">
    <location>
        <begin position="37"/>
        <end position="56"/>
    </location>
</feature>
<dbReference type="Gene3D" id="1.10.10.60">
    <property type="entry name" value="Homeodomain-like"/>
    <property type="match status" value="1"/>
</dbReference>
<keyword evidence="2 4" id="KW-0238">DNA-binding</keyword>
<keyword evidence="1" id="KW-0805">Transcription regulation</keyword>
<evidence type="ECO:0000256" key="3">
    <source>
        <dbReference type="ARBA" id="ARBA00023163"/>
    </source>
</evidence>
<dbReference type="Proteomes" id="UP000478892">
    <property type="component" value="Unassembled WGS sequence"/>
</dbReference>
<gene>
    <name evidence="6" type="ORF">GO984_13135</name>
</gene>
<dbReference type="GO" id="GO:0003677">
    <property type="term" value="F:DNA binding"/>
    <property type="evidence" value="ECO:0007669"/>
    <property type="project" value="UniProtKB-UniRule"/>
</dbReference>
<sequence length="205" mass="22512">MIDKKREPMGRPKSFDVDDVLEKALRLFWERGYEATSLSDLERVMGLRPPSIYAAFGNKETLFKTCADRYVERYSGYVVEALTKEPTAAEAVMRLLSDTVDAYVHDTQPRGCLVVSGAIHCPDMDEGPRLVLEQYRKATEAAIATRIERGQEEGDVPRDVSATMAAKLVATVMQGFSTQARDGAGNDDLHRVAKLAVGALGLSAV</sequence>
<protein>
    <submittedName>
        <fullName evidence="6">TetR family transcriptional regulator</fullName>
    </submittedName>
</protein>
<feature type="domain" description="HTH tetR-type" evidence="5">
    <location>
        <begin position="14"/>
        <end position="74"/>
    </location>
</feature>
<dbReference type="PANTHER" id="PTHR47506:SF1">
    <property type="entry name" value="HTH-TYPE TRANSCRIPTIONAL REGULATOR YJDC"/>
    <property type="match status" value="1"/>
</dbReference>
<dbReference type="InterPro" id="IPR036271">
    <property type="entry name" value="Tet_transcr_reg_TetR-rel_C_sf"/>
</dbReference>
<dbReference type="PANTHER" id="PTHR47506">
    <property type="entry name" value="TRANSCRIPTIONAL REGULATORY PROTEIN"/>
    <property type="match status" value="1"/>
</dbReference>
<keyword evidence="7" id="KW-1185">Reference proteome</keyword>
<dbReference type="InterPro" id="IPR001647">
    <property type="entry name" value="HTH_TetR"/>
</dbReference>